<organism evidence="1">
    <name type="scientific">uncultured Stenotrophomonas sp</name>
    <dbReference type="NCBI Taxonomy" id="165438"/>
    <lineage>
        <taxon>Bacteria</taxon>
        <taxon>Pseudomonadati</taxon>
        <taxon>Pseudomonadota</taxon>
        <taxon>Gammaproteobacteria</taxon>
        <taxon>Lysobacterales</taxon>
        <taxon>Lysobacteraceae</taxon>
        <taxon>Stenotrophomonas</taxon>
        <taxon>environmental samples</taxon>
    </lineage>
</organism>
<protein>
    <submittedName>
        <fullName evidence="1">F420-dependent glucose-6-phosphate dehydrogenase</fullName>
    </submittedName>
</protein>
<dbReference type="AlphaFoldDB" id="A0A1Y5Q5L7"/>
<dbReference type="SUPFAM" id="SSF51679">
    <property type="entry name" value="Bacterial luciferase-like"/>
    <property type="match status" value="1"/>
</dbReference>
<evidence type="ECO:0000313" key="1">
    <source>
        <dbReference type="EMBL" id="SBV37579.1"/>
    </source>
</evidence>
<sequence>MADIIRAFRRAGGEGKPVFVQAKLSYARTDELAMREACEQWRTNALPRIASENLRSPAELERAAREVRVEDVARAVHVSADLERHVEWLRQYARLGVSRLYLHNVNREQSRFIRDFGKVVVDALGEGPE</sequence>
<dbReference type="Gene3D" id="3.20.20.30">
    <property type="entry name" value="Luciferase-like domain"/>
    <property type="match status" value="1"/>
</dbReference>
<accession>A0A1Y5Q5L7</accession>
<dbReference type="EMBL" id="FLTS01000001">
    <property type="protein sequence ID" value="SBV37579.1"/>
    <property type="molecule type" value="Genomic_DNA"/>
</dbReference>
<dbReference type="GO" id="GO:0016705">
    <property type="term" value="F:oxidoreductase activity, acting on paired donors, with incorporation or reduction of molecular oxygen"/>
    <property type="evidence" value="ECO:0007669"/>
    <property type="project" value="InterPro"/>
</dbReference>
<proteinExistence type="predicted"/>
<name>A0A1Y5Q5L7_9GAMM</name>
<gene>
    <name evidence="1" type="ORF">STPYR_12515</name>
</gene>
<dbReference type="InterPro" id="IPR036661">
    <property type="entry name" value="Luciferase-like_sf"/>
</dbReference>
<reference evidence="1" key="1">
    <citation type="submission" date="2016-03" db="EMBL/GenBank/DDBJ databases">
        <authorList>
            <person name="Ploux O."/>
        </authorList>
    </citation>
    <scope>NUCLEOTIDE SEQUENCE</scope>
    <source>
        <strain evidence="1">UC10</strain>
    </source>
</reference>